<sequence length="380" mass="40547">MGVKNLAATKGDGELIESPPVRKIDSSEKEKNKHQRRFKILLFILPLGLFLSLTLSVMLGPVTIDMVTVWKIVLSNIPYIGDGVTAYWSTAQQNIIWELRFPRALLGGIVGAGLAIAGVGIQALVRNSLADPYILGVSSGASVGATLVILFGALQFFGQYALSIAAFLGAFLSVVFVYTFARVGGQISTIRLLLAGIAISMILGAVTNVIVLSAPEEEGIRSAMYWMMGSLAGANWTVLPIPATAVVLVFAFLLYQSRTLNLILMGEDTAATLGINVDAFRKLLIVVTSLLTGVLVAVSGAIGFVGLMIPHMIRLLVGSDHKRVLPISALFGAVFMIWADIVARLVVAPEELPIGVVTALCGGPFFIWLLRRSSYSFGGR</sequence>
<feature type="transmembrane region" description="Helical" evidence="8">
    <location>
        <begin position="283"/>
        <end position="312"/>
    </location>
</feature>
<feature type="transmembrane region" description="Helical" evidence="8">
    <location>
        <begin position="324"/>
        <end position="346"/>
    </location>
</feature>
<dbReference type="InterPro" id="IPR037294">
    <property type="entry name" value="ABC_BtuC-like"/>
</dbReference>
<dbReference type="EMBL" id="FUYJ01000007">
    <property type="protein sequence ID" value="SKB03695.1"/>
    <property type="molecule type" value="Genomic_DNA"/>
</dbReference>
<dbReference type="Pfam" id="PF01032">
    <property type="entry name" value="FecCD"/>
    <property type="match status" value="1"/>
</dbReference>
<evidence type="ECO:0000256" key="8">
    <source>
        <dbReference type="SAM" id="Phobius"/>
    </source>
</evidence>
<keyword evidence="7 8" id="KW-0472">Membrane</keyword>
<dbReference type="RefSeq" id="WP_078818331.1">
    <property type="nucleotide sequence ID" value="NZ_FUYJ01000007.1"/>
</dbReference>
<dbReference type="PANTHER" id="PTHR30472">
    <property type="entry name" value="FERRIC ENTEROBACTIN TRANSPORT SYSTEM PERMEASE PROTEIN"/>
    <property type="match status" value="1"/>
</dbReference>
<evidence type="ECO:0000313" key="9">
    <source>
        <dbReference type="EMBL" id="SKB03695.1"/>
    </source>
</evidence>
<dbReference type="Gene3D" id="1.10.3470.10">
    <property type="entry name" value="ABC transporter involved in vitamin B12 uptake, BtuC"/>
    <property type="match status" value="1"/>
</dbReference>
<reference evidence="10" key="1">
    <citation type="submission" date="2017-02" db="EMBL/GenBank/DDBJ databases">
        <authorList>
            <person name="Varghese N."/>
            <person name="Submissions S."/>
        </authorList>
    </citation>
    <scope>NUCLEOTIDE SEQUENCE [LARGE SCALE GENOMIC DNA]</scope>
    <source>
        <strain evidence="10">DSM 23966</strain>
    </source>
</reference>
<organism evidence="9 10">
    <name type="scientific">Sporosarcina newyorkensis</name>
    <dbReference type="NCBI Taxonomy" id="759851"/>
    <lineage>
        <taxon>Bacteria</taxon>
        <taxon>Bacillati</taxon>
        <taxon>Bacillota</taxon>
        <taxon>Bacilli</taxon>
        <taxon>Bacillales</taxon>
        <taxon>Caryophanaceae</taxon>
        <taxon>Sporosarcina</taxon>
    </lineage>
</organism>
<evidence type="ECO:0000313" key="10">
    <source>
        <dbReference type="Proteomes" id="UP000190042"/>
    </source>
</evidence>
<keyword evidence="6 8" id="KW-1133">Transmembrane helix</keyword>
<dbReference type="AlphaFoldDB" id="A0A1T4YQZ2"/>
<dbReference type="GO" id="GO:0033214">
    <property type="term" value="P:siderophore-iron import into cell"/>
    <property type="evidence" value="ECO:0007669"/>
    <property type="project" value="TreeGrafter"/>
</dbReference>
<name>A0A1T4YQZ2_9BACL</name>
<evidence type="ECO:0000256" key="2">
    <source>
        <dbReference type="ARBA" id="ARBA00007935"/>
    </source>
</evidence>
<feature type="transmembrane region" description="Helical" evidence="8">
    <location>
        <begin position="160"/>
        <end position="180"/>
    </location>
</feature>
<dbReference type="FunFam" id="1.10.3470.10:FF:000001">
    <property type="entry name" value="Vitamin B12 ABC transporter permease BtuC"/>
    <property type="match status" value="1"/>
</dbReference>
<feature type="transmembrane region" description="Helical" evidence="8">
    <location>
        <begin position="192"/>
        <end position="214"/>
    </location>
</feature>
<protein>
    <submittedName>
        <fullName evidence="9">Iron complex transport system permease protein</fullName>
    </submittedName>
</protein>
<comment type="similarity">
    <text evidence="2">Belongs to the binding-protein-dependent transport system permease family. FecCD subfamily.</text>
</comment>
<gene>
    <name evidence="9" type="ORF">SAMN04244570_3242</name>
</gene>
<evidence type="ECO:0000256" key="1">
    <source>
        <dbReference type="ARBA" id="ARBA00004651"/>
    </source>
</evidence>
<dbReference type="SUPFAM" id="SSF81345">
    <property type="entry name" value="ABC transporter involved in vitamin B12 uptake, BtuC"/>
    <property type="match status" value="1"/>
</dbReference>
<feature type="transmembrane region" description="Helical" evidence="8">
    <location>
        <begin position="234"/>
        <end position="255"/>
    </location>
</feature>
<evidence type="ECO:0000256" key="4">
    <source>
        <dbReference type="ARBA" id="ARBA00022475"/>
    </source>
</evidence>
<evidence type="ECO:0000256" key="7">
    <source>
        <dbReference type="ARBA" id="ARBA00023136"/>
    </source>
</evidence>
<feature type="transmembrane region" description="Helical" evidence="8">
    <location>
        <begin position="132"/>
        <end position="154"/>
    </location>
</feature>
<dbReference type="PANTHER" id="PTHR30472:SF67">
    <property type="entry name" value="PERMEASE OF ABC TRANSPORTER-RELATED"/>
    <property type="match status" value="1"/>
</dbReference>
<feature type="transmembrane region" description="Helical" evidence="8">
    <location>
        <begin position="104"/>
        <end position="125"/>
    </location>
</feature>
<keyword evidence="10" id="KW-1185">Reference proteome</keyword>
<evidence type="ECO:0000256" key="6">
    <source>
        <dbReference type="ARBA" id="ARBA00022989"/>
    </source>
</evidence>
<proteinExistence type="inferred from homology"/>
<evidence type="ECO:0000256" key="3">
    <source>
        <dbReference type="ARBA" id="ARBA00022448"/>
    </source>
</evidence>
<dbReference type="Proteomes" id="UP000190042">
    <property type="component" value="Unassembled WGS sequence"/>
</dbReference>
<dbReference type="GO" id="GO:0005886">
    <property type="term" value="C:plasma membrane"/>
    <property type="evidence" value="ECO:0007669"/>
    <property type="project" value="UniProtKB-SubCell"/>
</dbReference>
<feature type="transmembrane region" description="Helical" evidence="8">
    <location>
        <begin position="352"/>
        <end position="370"/>
    </location>
</feature>
<keyword evidence="3" id="KW-0813">Transport</keyword>
<keyword evidence="5 8" id="KW-0812">Transmembrane</keyword>
<dbReference type="InterPro" id="IPR000522">
    <property type="entry name" value="ABC_transptr_permease_BtuC"/>
</dbReference>
<evidence type="ECO:0000256" key="5">
    <source>
        <dbReference type="ARBA" id="ARBA00022692"/>
    </source>
</evidence>
<comment type="subcellular location">
    <subcellularLocation>
        <location evidence="1">Cell membrane</location>
        <topology evidence="1">Multi-pass membrane protein</topology>
    </subcellularLocation>
</comment>
<feature type="transmembrane region" description="Helical" evidence="8">
    <location>
        <begin position="40"/>
        <end position="64"/>
    </location>
</feature>
<accession>A0A1T4YQZ2</accession>
<keyword evidence="4" id="KW-1003">Cell membrane</keyword>
<dbReference type="GO" id="GO:0022857">
    <property type="term" value="F:transmembrane transporter activity"/>
    <property type="evidence" value="ECO:0007669"/>
    <property type="project" value="InterPro"/>
</dbReference>
<dbReference type="CDD" id="cd06550">
    <property type="entry name" value="TM_ABC_iron-siderophores_like"/>
    <property type="match status" value="1"/>
</dbReference>